<sequence>MGKAVQGLQKVHDEWHRESMAQKALLQQHLEAAVERLDVLEQNERRLLARMQQMDLDHQDRVRQLQRDLLSITRDLGEQVRERDAQLEALRVQLEGSEQHREALLTQIQDLRKRNTKR</sequence>
<keyword evidence="1" id="KW-0175">Coiled coil</keyword>
<reference evidence="3" key="1">
    <citation type="journal article" date="2015" name="PLoS Genet.">
        <title>Genome Sequence and Transcriptome Analyses of Chrysochromulina tobin: Metabolic Tools for Enhanced Algal Fitness in the Prominent Order Prymnesiales (Haptophyceae).</title>
        <authorList>
            <person name="Hovde B.T."/>
            <person name="Deodato C.R."/>
            <person name="Hunsperger H.M."/>
            <person name="Ryken S.A."/>
            <person name="Yost W."/>
            <person name="Jha R.K."/>
            <person name="Patterson J."/>
            <person name="Monnat R.J. Jr."/>
            <person name="Barlow S.B."/>
            <person name="Starkenburg S.R."/>
            <person name="Cattolico R.A."/>
        </authorList>
    </citation>
    <scope>NUCLEOTIDE SEQUENCE</scope>
    <source>
        <strain evidence="3">CCMP291</strain>
    </source>
</reference>
<protein>
    <submittedName>
        <fullName evidence="2">Uncharacterized protein</fullName>
    </submittedName>
</protein>
<proteinExistence type="predicted"/>
<name>A0A0M0J500_9EUKA</name>
<gene>
    <name evidence="2" type="ORF">Ctob_005308</name>
</gene>
<comment type="caution">
    <text evidence="2">The sequence shown here is derived from an EMBL/GenBank/DDBJ whole genome shotgun (WGS) entry which is preliminary data.</text>
</comment>
<feature type="coiled-coil region" evidence="1">
    <location>
        <begin position="23"/>
        <end position="57"/>
    </location>
</feature>
<dbReference type="EMBL" id="JWZX01003365">
    <property type="protein sequence ID" value="KOO21397.1"/>
    <property type="molecule type" value="Genomic_DNA"/>
</dbReference>
<evidence type="ECO:0000256" key="1">
    <source>
        <dbReference type="SAM" id="Coils"/>
    </source>
</evidence>
<evidence type="ECO:0000313" key="2">
    <source>
        <dbReference type="EMBL" id="KOO21397.1"/>
    </source>
</evidence>
<keyword evidence="3" id="KW-1185">Reference proteome</keyword>
<accession>A0A0M0J500</accession>
<evidence type="ECO:0000313" key="3">
    <source>
        <dbReference type="Proteomes" id="UP000037460"/>
    </source>
</evidence>
<feature type="coiled-coil region" evidence="1">
    <location>
        <begin position="87"/>
        <end position="114"/>
    </location>
</feature>
<dbReference type="AlphaFoldDB" id="A0A0M0J500"/>
<organism evidence="2 3">
    <name type="scientific">Chrysochromulina tobinii</name>
    <dbReference type="NCBI Taxonomy" id="1460289"/>
    <lineage>
        <taxon>Eukaryota</taxon>
        <taxon>Haptista</taxon>
        <taxon>Haptophyta</taxon>
        <taxon>Prymnesiophyceae</taxon>
        <taxon>Prymnesiales</taxon>
        <taxon>Chrysochromulinaceae</taxon>
        <taxon>Chrysochromulina</taxon>
    </lineage>
</organism>
<dbReference type="Proteomes" id="UP000037460">
    <property type="component" value="Unassembled WGS sequence"/>
</dbReference>